<keyword evidence="17" id="KW-1185">Reference proteome</keyword>
<keyword evidence="8 13" id="KW-1133">Transmembrane helix</keyword>
<dbReference type="InterPro" id="IPR017871">
    <property type="entry name" value="ABC_transporter-like_CS"/>
</dbReference>
<dbReference type="InterPro" id="IPR039421">
    <property type="entry name" value="Type_1_exporter"/>
</dbReference>
<keyword evidence="9 13" id="KW-0472">Membrane</keyword>
<feature type="domain" description="ABC transmembrane type-1" evidence="15">
    <location>
        <begin position="170"/>
        <end position="453"/>
    </location>
</feature>
<name>A0A6M4GW66_9PROT</name>
<comment type="subcellular location">
    <subcellularLocation>
        <location evidence="1">Cell membrane</location>
        <topology evidence="1">Multi-pass membrane protein</topology>
    </subcellularLocation>
</comment>
<dbReference type="Pfam" id="PF00664">
    <property type="entry name" value="ABC_membrane"/>
    <property type="match status" value="1"/>
</dbReference>
<evidence type="ECO:0000256" key="3">
    <source>
        <dbReference type="ARBA" id="ARBA00022475"/>
    </source>
</evidence>
<evidence type="ECO:0000256" key="1">
    <source>
        <dbReference type="ARBA" id="ARBA00004651"/>
    </source>
</evidence>
<dbReference type="Proteomes" id="UP000501534">
    <property type="component" value="Chromosome"/>
</dbReference>
<dbReference type="PANTHER" id="PTHR24221:SF654">
    <property type="entry name" value="ATP-BINDING CASSETTE SUB-FAMILY B MEMBER 6"/>
    <property type="match status" value="1"/>
</dbReference>
<dbReference type="SUPFAM" id="SSF90123">
    <property type="entry name" value="ABC transporter transmembrane region"/>
    <property type="match status" value="1"/>
</dbReference>
<evidence type="ECO:0000256" key="12">
    <source>
        <dbReference type="ARBA" id="ARBA00072252"/>
    </source>
</evidence>
<evidence type="ECO:0000259" key="14">
    <source>
        <dbReference type="PROSITE" id="PS50893"/>
    </source>
</evidence>
<keyword evidence="2" id="KW-0813">Transport</keyword>
<evidence type="ECO:0000259" key="15">
    <source>
        <dbReference type="PROSITE" id="PS50929"/>
    </source>
</evidence>
<dbReference type="InterPro" id="IPR003593">
    <property type="entry name" value="AAA+_ATPase"/>
</dbReference>
<comment type="similarity">
    <text evidence="11">Belongs to the ABC transporter superfamily. Cyclolysin exporter (TC 3.A.1.109.2) family.</text>
</comment>
<dbReference type="InterPro" id="IPR027417">
    <property type="entry name" value="P-loop_NTPase"/>
</dbReference>
<dbReference type="GO" id="GO:0034040">
    <property type="term" value="F:ATPase-coupled lipid transmembrane transporter activity"/>
    <property type="evidence" value="ECO:0007669"/>
    <property type="project" value="TreeGrafter"/>
</dbReference>
<dbReference type="GO" id="GO:0016887">
    <property type="term" value="F:ATP hydrolysis activity"/>
    <property type="evidence" value="ECO:0007669"/>
    <property type="project" value="InterPro"/>
</dbReference>
<keyword evidence="5" id="KW-0204">Cytolysis</keyword>
<dbReference type="GO" id="GO:0005886">
    <property type="term" value="C:plasma membrane"/>
    <property type="evidence" value="ECO:0007669"/>
    <property type="project" value="UniProtKB-SubCell"/>
</dbReference>
<comment type="function">
    <text evidence="10">Involved in the export of calmodulin-sensitive adenylate cyclase-hemolysin (cyclolysin).</text>
</comment>
<evidence type="ECO:0000256" key="11">
    <source>
        <dbReference type="ARBA" id="ARBA00061173"/>
    </source>
</evidence>
<evidence type="ECO:0000256" key="4">
    <source>
        <dbReference type="ARBA" id="ARBA00022692"/>
    </source>
</evidence>
<evidence type="ECO:0000313" key="16">
    <source>
        <dbReference type="EMBL" id="QJR09877.1"/>
    </source>
</evidence>
<evidence type="ECO:0000256" key="2">
    <source>
        <dbReference type="ARBA" id="ARBA00022448"/>
    </source>
</evidence>
<dbReference type="PANTHER" id="PTHR24221">
    <property type="entry name" value="ATP-BINDING CASSETTE SUB-FAMILY B"/>
    <property type="match status" value="1"/>
</dbReference>
<protein>
    <recommendedName>
        <fullName evidence="12">Cyclolysin secretion/processing ATP-binding protein CyaB</fullName>
    </recommendedName>
</protein>
<evidence type="ECO:0000256" key="10">
    <source>
        <dbReference type="ARBA" id="ARBA00055355"/>
    </source>
</evidence>
<feature type="transmembrane region" description="Helical" evidence="13">
    <location>
        <begin position="198"/>
        <end position="221"/>
    </location>
</feature>
<gene>
    <name evidence="16" type="primary">btuD_2</name>
    <name evidence="16" type="ORF">DSM104443_00927</name>
</gene>
<dbReference type="GO" id="GO:0005524">
    <property type="term" value="F:ATP binding"/>
    <property type="evidence" value="ECO:0007669"/>
    <property type="project" value="UniProtKB-KW"/>
</dbReference>
<evidence type="ECO:0000256" key="13">
    <source>
        <dbReference type="SAM" id="Phobius"/>
    </source>
</evidence>
<keyword evidence="4 13" id="KW-0812">Transmembrane</keyword>
<evidence type="ECO:0000256" key="6">
    <source>
        <dbReference type="ARBA" id="ARBA00022741"/>
    </source>
</evidence>
<dbReference type="RefSeq" id="WP_171089946.1">
    <property type="nucleotide sequence ID" value="NZ_CP053069.1"/>
</dbReference>
<feature type="domain" description="ABC transporter" evidence="14">
    <location>
        <begin position="485"/>
        <end position="716"/>
    </location>
</feature>
<dbReference type="Pfam" id="PF00005">
    <property type="entry name" value="ABC_tran"/>
    <property type="match status" value="1"/>
</dbReference>
<dbReference type="InterPro" id="IPR036640">
    <property type="entry name" value="ABC1_TM_sf"/>
</dbReference>
<evidence type="ECO:0000313" key="17">
    <source>
        <dbReference type="Proteomes" id="UP000501534"/>
    </source>
</evidence>
<evidence type="ECO:0000256" key="8">
    <source>
        <dbReference type="ARBA" id="ARBA00022989"/>
    </source>
</evidence>
<sequence length="719" mass="76116">MSHDPGLSLRSTTLPAALRLLETAIGIRFEASPELSSAVDPWDAVEETAAGAGLLARRVILDGRWWEGAGLPMLARVAERRSKARATDPDVTRSPAGTGWVALVPHPVSGYRMYAADSKDEVEWVVDEATAARLSPFAYTFHRRFERRALGTIDVLRFAWRHNRADASTVIATGVAAALVGLLTPIATGFLIDRAIPTAALGLVGQLIAGLAGAGLALVGLEVLRSLAVQRFEARTTIAVQAAMLDRVIAAPATFFRAFASGDLALRMSAANAVQRSIAGAAIGTIVTGLFLLANTALLFKYSGTLAAASVVLILAAIAIPAAVGLLRLRLGRTIEALDGKLNGLSVEYLTGVAKLRAAAAESRAYDNYFVDYETLRALNRRSTKLANLEMVALSLLFPASAILLYDLAWRLDIGALRGTALTTGQFIAFQAALFAVLGAVHSLVGTWMAVLRLKPLWERARPILATVPENDTARGQRHEPQGHIHLQGISFAYPGGAEVLRGVDLEIRPGEFVAIVGASGSGKSTLIRLLLGFEAPAQGRVLYDGKDLATLDVRRLRRGIGTVLQSGTLWAGDLFTNIAGAANLDVESAWEAARLAGIAAEIEAMPMGLYTLVGEGLSTISGGQRQRVMLARALATKPRVLLLDEATSALDNVAQAAVLESLRGLAATRIVVAHRLNTVRNADRIVVLDGGRIAQSGTYAELAAVPGHFQSMLSTQGA</sequence>
<dbReference type="Gene3D" id="3.40.50.300">
    <property type="entry name" value="P-loop containing nucleotide triphosphate hydrolases"/>
    <property type="match status" value="1"/>
</dbReference>
<evidence type="ECO:0000256" key="9">
    <source>
        <dbReference type="ARBA" id="ARBA00023136"/>
    </source>
</evidence>
<accession>A0A6M4GW66</accession>
<reference evidence="16 17" key="1">
    <citation type="submission" date="2020-04" db="EMBL/GenBank/DDBJ databases">
        <title>Usitatibacter rugosus gen. nov., sp. nov. and Usitatibacter palustris sp. nov., novel members of Usitatibacteraceae fam. nov. within the order Nitrosomonadales isolated from soil.</title>
        <authorList>
            <person name="Huber K.J."/>
            <person name="Neumann-Schaal M."/>
            <person name="Geppert A."/>
            <person name="Luckner M."/>
            <person name="Wanner G."/>
            <person name="Overmann J."/>
        </authorList>
    </citation>
    <scope>NUCLEOTIDE SEQUENCE [LARGE SCALE GENOMIC DNA]</scope>
    <source>
        <strain evidence="16 17">0125_3</strain>
    </source>
</reference>
<dbReference type="GO" id="GO:0140359">
    <property type="term" value="F:ABC-type transporter activity"/>
    <property type="evidence" value="ECO:0007669"/>
    <property type="project" value="InterPro"/>
</dbReference>
<dbReference type="SUPFAM" id="SSF52540">
    <property type="entry name" value="P-loop containing nucleoside triphosphate hydrolases"/>
    <property type="match status" value="1"/>
</dbReference>
<dbReference type="InterPro" id="IPR003439">
    <property type="entry name" value="ABC_transporter-like_ATP-bd"/>
</dbReference>
<dbReference type="PROSITE" id="PS50893">
    <property type="entry name" value="ABC_TRANSPORTER_2"/>
    <property type="match status" value="1"/>
</dbReference>
<dbReference type="AlphaFoldDB" id="A0A6M4GW66"/>
<keyword evidence="7 16" id="KW-0067">ATP-binding</keyword>
<dbReference type="InterPro" id="IPR011527">
    <property type="entry name" value="ABC1_TM_dom"/>
</dbReference>
<dbReference type="SMART" id="SM00382">
    <property type="entry name" value="AAA"/>
    <property type="match status" value="1"/>
</dbReference>
<keyword evidence="3" id="KW-1003">Cell membrane</keyword>
<dbReference type="KEGG" id="uru:DSM104443_00927"/>
<dbReference type="GO" id="GO:0031640">
    <property type="term" value="P:killing of cells of another organism"/>
    <property type="evidence" value="ECO:0007669"/>
    <property type="project" value="UniProtKB-KW"/>
</dbReference>
<proteinExistence type="inferred from homology"/>
<dbReference type="Gene3D" id="1.20.1560.10">
    <property type="entry name" value="ABC transporter type 1, transmembrane domain"/>
    <property type="match status" value="1"/>
</dbReference>
<feature type="transmembrane region" description="Helical" evidence="13">
    <location>
        <begin position="277"/>
        <end position="300"/>
    </location>
</feature>
<dbReference type="EMBL" id="CP053069">
    <property type="protein sequence ID" value="QJR09877.1"/>
    <property type="molecule type" value="Genomic_DNA"/>
</dbReference>
<keyword evidence="5" id="KW-0354">Hemolysis</keyword>
<feature type="transmembrane region" description="Helical" evidence="13">
    <location>
        <begin position="170"/>
        <end position="192"/>
    </location>
</feature>
<organism evidence="16 17">
    <name type="scientific">Usitatibacter rugosus</name>
    <dbReference type="NCBI Taxonomy" id="2732067"/>
    <lineage>
        <taxon>Bacteria</taxon>
        <taxon>Pseudomonadati</taxon>
        <taxon>Pseudomonadota</taxon>
        <taxon>Betaproteobacteria</taxon>
        <taxon>Nitrosomonadales</taxon>
        <taxon>Usitatibacteraceae</taxon>
        <taxon>Usitatibacter</taxon>
    </lineage>
</organism>
<dbReference type="PROSITE" id="PS00211">
    <property type="entry name" value="ABC_TRANSPORTER_1"/>
    <property type="match status" value="1"/>
</dbReference>
<keyword evidence="6" id="KW-0547">Nucleotide-binding</keyword>
<dbReference type="PROSITE" id="PS50929">
    <property type="entry name" value="ABC_TM1F"/>
    <property type="match status" value="1"/>
</dbReference>
<evidence type="ECO:0000256" key="5">
    <source>
        <dbReference type="ARBA" id="ARBA00022735"/>
    </source>
</evidence>
<dbReference type="FunFam" id="3.40.50.300:FF:000299">
    <property type="entry name" value="ABC transporter ATP-binding protein/permease"/>
    <property type="match status" value="1"/>
</dbReference>
<feature type="transmembrane region" description="Helical" evidence="13">
    <location>
        <begin position="386"/>
        <end position="406"/>
    </location>
</feature>
<evidence type="ECO:0000256" key="7">
    <source>
        <dbReference type="ARBA" id="ARBA00022840"/>
    </source>
</evidence>
<feature type="transmembrane region" description="Helical" evidence="13">
    <location>
        <begin position="306"/>
        <end position="327"/>
    </location>
</feature>
<feature type="transmembrane region" description="Helical" evidence="13">
    <location>
        <begin position="426"/>
        <end position="452"/>
    </location>
</feature>